<dbReference type="InterPro" id="IPR001173">
    <property type="entry name" value="Glyco_trans_2-like"/>
</dbReference>
<dbReference type="KEGG" id="civ:IMZ16_09115"/>
<accession>A0A7M1T7E5</accession>
<proteinExistence type="predicted"/>
<dbReference type="PANTHER" id="PTHR22916:SF3">
    <property type="entry name" value="UDP-GLCNAC:BETAGAL BETA-1,3-N-ACETYLGLUCOSAMINYLTRANSFERASE-LIKE PROTEIN 1"/>
    <property type="match status" value="1"/>
</dbReference>
<feature type="domain" description="Glycosyltransferase 2-like" evidence="1">
    <location>
        <begin position="3"/>
        <end position="159"/>
    </location>
</feature>
<dbReference type="EMBL" id="CP063145">
    <property type="protein sequence ID" value="QOR74893.1"/>
    <property type="molecule type" value="Genomic_DNA"/>
</dbReference>
<dbReference type="AlphaFoldDB" id="A0A7M1T7E5"/>
<evidence type="ECO:0000313" key="3">
    <source>
        <dbReference type="Proteomes" id="UP000593605"/>
    </source>
</evidence>
<dbReference type="SUPFAM" id="SSF53448">
    <property type="entry name" value="Nucleotide-diphospho-sugar transferases"/>
    <property type="match status" value="1"/>
</dbReference>
<dbReference type="PANTHER" id="PTHR22916">
    <property type="entry name" value="GLYCOSYLTRANSFERASE"/>
    <property type="match status" value="1"/>
</dbReference>
<dbReference type="Gene3D" id="3.90.550.10">
    <property type="entry name" value="Spore Coat Polysaccharide Biosynthesis Protein SpsA, Chain A"/>
    <property type="match status" value="1"/>
</dbReference>
<protein>
    <submittedName>
        <fullName evidence="2">Glycosyltransferase family 2 protein</fullName>
    </submittedName>
</protein>
<dbReference type="InterPro" id="IPR029044">
    <property type="entry name" value="Nucleotide-diphossugar_trans"/>
</dbReference>
<dbReference type="Proteomes" id="UP000593605">
    <property type="component" value="Chromosome"/>
</dbReference>
<gene>
    <name evidence="2" type="ORF">IMZ16_09115</name>
</gene>
<evidence type="ECO:0000259" key="1">
    <source>
        <dbReference type="Pfam" id="PF00535"/>
    </source>
</evidence>
<dbReference type="CDD" id="cd00761">
    <property type="entry name" value="Glyco_tranf_GTA_type"/>
    <property type="match status" value="1"/>
</dbReference>
<organism evidence="2 3">
    <name type="scientific">Cruoricaptor ignavus</name>
    <dbReference type="NCBI Taxonomy" id="1118202"/>
    <lineage>
        <taxon>Bacteria</taxon>
        <taxon>Pseudomonadati</taxon>
        <taxon>Bacteroidota</taxon>
        <taxon>Flavobacteriia</taxon>
        <taxon>Flavobacteriales</taxon>
        <taxon>Weeksellaceae</taxon>
        <taxon>Cruoricaptor</taxon>
    </lineage>
</organism>
<dbReference type="Pfam" id="PF00535">
    <property type="entry name" value="Glycos_transf_2"/>
    <property type="match status" value="1"/>
</dbReference>
<name>A0A7M1T7E5_9FLAO</name>
<keyword evidence="2" id="KW-0808">Transferase</keyword>
<reference evidence="2 3" key="1">
    <citation type="submission" date="2020-10" db="EMBL/GenBank/DDBJ databases">
        <title>Complete genome of Cruoricapor ignavus strain M1214 isolated from the blood culture of a febrile patient.</title>
        <authorList>
            <person name="Guglielmino C.J.D."/>
        </authorList>
    </citation>
    <scope>NUCLEOTIDE SEQUENCE [LARGE SCALE GENOMIC DNA]</scope>
    <source>
        <strain evidence="2 3">M1214</strain>
    </source>
</reference>
<dbReference type="GO" id="GO:0016758">
    <property type="term" value="F:hexosyltransferase activity"/>
    <property type="evidence" value="ECO:0007669"/>
    <property type="project" value="UniProtKB-ARBA"/>
</dbReference>
<sequence>MLTVAIPFYNADKYLAEAIESVLAQTFKDWTLLLVNDGSTDNSLHIAQRYAEKDDRIKVLSDGENKNLGARLNEIADTAETKFLARMDADDIMHPDKLAKQLAVLESNPNIDVLGTNAYSINEIGEVVGIRNKYNGDGEIMKVDSFIHPTIMGKSSWFRNNKYDVKAVRIEDAELWLRTKDYSNFYCLTEPLFYYREFGDHYYKKYFKAFPSLLYLMKKPNKDKVVFSLKYILASFRCYVYYLLGKEQKLIARRNEIIY</sequence>
<evidence type="ECO:0000313" key="2">
    <source>
        <dbReference type="EMBL" id="QOR74893.1"/>
    </source>
</evidence>